<dbReference type="AlphaFoldDB" id="A0A7R8ZYV3"/>
<evidence type="ECO:0000256" key="2">
    <source>
        <dbReference type="ARBA" id="ARBA00022857"/>
    </source>
</evidence>
<keyword evidence="2" id="KW-0521">NADP</keyword>
<comment type="similarity">
    <text evidence="1">Belongs to the aldo/keto reductase family.</text>
</comment>
<dbReference type="PRINTS" id="PR00069">
    <property type="entry name" value="ALDKETRDTASE"/>
</dbReference>
<dbReference type="Gene3D" id="3.20.20.100">
    <property type="entry name" value="NADP-dependent oxidoreductase domain"/>
    <property type="match status" value="1"/>
</dbReference>
<dbReference type="Pfam" id="PF00248">
    <property type="entry name" value="Aldo_ket_red"/>
    <property type="match status" value="1"/>
</dbReference>
<accession>A0A7R8ZYV3</accession>
<dbReference type="FunFam" id="3.20.20.100:FF:000006">
    <property type="entry name" value="Aldo-keto reductase family 1 member A1"/>
    <property type="match status" value="1"/>
</dbReference>
<dbReference type="PROSITE" id="PS00798">
    <property type="entry name" value="ALDOKETO_REDUCTASE_1"/>
    <property type="match status" value="1"/>
</dbReference>
<gene>
    <name evidence="4" type="ORF">CTOB1V02_LOCUS14827</name>
</gene>
<evidence type="ECO:0000256" key="3">
    <source>
        <dbReference type="ARBA" id="ARBA00023002"/>
    </source>
</evidence>
<dbReference type="CDD" id="cd19123">
    <property type="entry name" value="AKR_AKR3G1"/>
    <property type="match status" value="1"/>
</dbReference>
<dbReference type="EMBL" id="OB683977">
    <property type="protein sequence ID" value="CAD7237012.1"/>
    <property type="molecule type" value="Genomic_DNA"/>
</dbReference>
<proteinExistence type="inferred from homology"/>
<dbReference type="PROSITE" id="PS00063">
    <property type="entry name" value="ALDOKETO_REDUCTASE_3"/>
    <property type="match status" value="1"/>
</dbReference>
<dbReference type="InterPro" id="IPR020471">
    <property type="entry name" value="AKR"/>
</dbReference>
<dbReference type="GO" id="GO:0008106">
    <property type="term" value="F:alcohol dehydrogenase (NADP+) activity"/>
    <property type="evidence" value="ECO:0007669"/>
    <property type="project" value="InterPro"/>
</dbReference>
<dbReference type="PROSITE" id="PS00062">
    <property type="entry name" value="ALDOKETO_REDUCTASE_2"/>
    <property type="match status" value="1"/>
</dbReference>
<dbReference type="PANTHER" id="PTHR11732">
    <property type="entry name" value="ALDO/KETO REDUCTASE"/>
    <property type="match status" value="1"/>
</dbReference>
<evidence type="ECO:0000256" key="1">
    <source>
        <dbReference type="ARBA" id="ARBA00007905"/>
    </source>
</evidence>
<dbReference type="OrthoDB" id="416253at2759"/>
<evidence type="ECO:0000313" key="4">
    <source>
        <dbReference type="EMBL" id="CAD7237012.1"/>
    </source>
</evidence>
<dbReference type="SUPFAM" id="SSF51430">
    <property type="entry name" value="NAD(P)-linked oxidoreductase"/>
    <property type="match status" value="1"/>
</dbReference>
<dbReference type="InterPro" id="IPR018170">
    <property type="entry name" value="Aldo/ket_reductase_CS"/>
</dbReference>
<name>A0A7R8ZYV3_9CRUS</name>
<dbReference type="InterPro" id="IPR036812">
    <property type="entry name" value="NAD(P)_OxRdtase_dom_sf"/>
</dbReference>
<protein>
    <submittedName>
        <fullName evidence="4">Uncharacterized protein</fullName>
    </submittedName>
</protein>
<dbReference type="PIRSF" id="PIRSF000097">
    <property type="entry name" value="AKR"/>
    <property type="match status" value="1"/>
</dbReference>
<dbReference type="InterPro" id="IPR044496">
    <property type="entry name" value="AKR3G"/>
</dbReference>
<reference evidence="4" key="1">
    <citation type="submission" date="2020-11" db="EMBL/GenBank/DDBJ databases">
        <authorList>
            <person name="Tran Van P."/>
        </authorList>
    </citation>
    <scope>NUCLEOTIDE SEQUENCE</scope>
</reference>
<dbReference type="InterPro" id="IPR023210">
    <property type="entry name" value="NADP_OxRdtase_dom"/>
</dbReference>
<keyword evidence="3" id="KW-0560">Oxidoreductase</keyword>
<sequence length="316" mass="35564">MRMLEFKNQDKMPAFGLGTWKSEPGEVYNAVKTAVKVGYRHIDCAPIYGNEKEIGQALAECFHEGLVKREELWVTSKLWNTEHLKDDVIPALEKTLDDLQLDYLDLYLMHWPVALKQGVGFPQSAEDFLSPQEAPISETWKAMDEAFDKGLTRHIGVSNFGIKRLKALLDTAVHPPEMNQVESHPYLQQPELVDFCKSNDIHVTAYSPLGSPDRPEALKAANEPSLLENSVILELANEKKCSAGQILISWALHRGISVIPKSVNPKRIAENFEAVTIRLSSADLGRINALEKGFRYVTGEFWTLEGGPYTMDNIWD</sequence>
<organism evidence="4">
    <name type="scientific">Cyprideis torosa</name>
    <dbReference type="NCBI Taxonomy" id="163714"/>
    <lineage>
        <taxon>Eukaryota</taxon>
        <taxon>Metazoa</taxon>
        <taxon>Ecdysozoa</taxon>
        <taxon>Arthropoda</taxon>
        <taxon>Crustacea</taxon>
        <taxon>Oligostraca</taxon>
        <taxon>Ostracoda</taxon>
        <taxon>Podocopa</taxon>
        <taxon>Podocopida</taxon>
        <taxon>Cytherocopina</taxon>
        <taxon>Cytheroidea</taxon>
        <taxon>Cytherideidae</taxon>
        <taxon>Cyprideis</taxon>
    </lineage>
</organism>